<dbReference type="AlphaFoldDB" id="Q1PYC7"/>
<evidence type="ECO:0000313" key="1">
    <source>
        <dbReference type="EMBL" id="CAJ72083.1"/>
    </source>
</evidence>
<reference evidence="1" key="2">
    <citation type="submission" date="2006-01" db="EMBL/GenBank/DDBJ databases">
        <authorList>
            <person name="Genoscope"/>
        </authorList>
    </citation>
    <scope>NUCLEOTIDE SEQUENCE</scope>
</reference>
<proteinExistence type="predicted"/>
<protein>
    <submittedName>
        <fullName evidence="1">Uncharacterized protein</fullName>
    </submittedName>
</protein>
<reference evidence="1" key="1">
    <citation type="journal article" date="2006" name="Nature">
        <title>Deciphering the evolution and metabolism of an anammox bacterium from a community genome.</title>
        <authorList>
            <person name="Strous M."/>
            <person name="Pelletier E."/>
            <person name="Mangenot S."/>
            <person name="Rattei T."/>
            <person name="Lehner A."/>
            <person name="Taylor M.W."/>
            <person name="Horn M."/>
            <person name="Daims H."/>
            <person name="Bartol-Mavel D."/>
            <person name="Wincker P."/>
            <person name="Barbe V."/>
            <person name="Fonknechten N."/>
            <person name="Vallenet D."/>
            <person name="Segurens B."/>
            <person name="Schenowitz-Truong C."/>
            <person name="Medigue C."/>
            <person name="Collingro A."/>
            <person name="Snel B."/>
            <person name="Dutilh B.E."/>
            <person name="OpDenCamp H.J.M."/>
            <person name="vanDerDrift C."/>
            <person name="Cirpus I."/>
            <person name="vanDePas-Schoonen K.T."/>
            <person name="Harhangi H.R."/>
            <person name="vanNiftrik L."/>
            <person name="Schmid M."/>
            <person name="Keltjens J."/>
            <person name="vanDeVossenberg J."/>
            <person name="Kartal B."/>
            <person name="Meier H."/>
            <person name="Frishman D."/>
            <person name="Huynen M.A."/>
            <person name="Mewes H."/>
            <person name="Weissenbach J."/>
            <person name="Jetten M.S.M."/>
            <person name="Wagner M."/>
            <person name="LePaslier D."/>
        </authorList>
    </citation>
    <scope>NUCLEOTIDE SEQUENCE</scope>
</reference>
<organism evidence="1">
    <name type="scientific">Kuenenia stuttgartiensis</name>
    <dbReference type="NCBI Taxonomy" id="174633"/>
    <lineage>
        <taxon>Bacteria</taxon>
        <taxon>Pseudomonadati</taxon>
        <taxon>Planctomycetota</taxon>
        <taxon>Candidatus Brocadiia</taxon>
        <taxon>Candidatus Brocadiales</taxon>
        <taxon>Candidatus Brocadiaceae</taxon>
        <taxon>Candidatus Kuenenia</taxon>
    </lineage>
</organism>
<dbReference type="EMBL" id="CT573072">
    <property type="protein sequence ID" value="CAJ72083.1"/>
    <property type="molecule type" value="Genomic_DNA"/>
</dbReference>
<gene>
    <name evidence="2" type="ORF">KsCSTR_11840</name>
    <name evidence="1" type="ORF">kustd1338</name>
</gene>
<evidence type="ECO:0000313" key="2">
    <source>
        <dbReference type="EMBL" id="QII10563.1"/>
    </source>
</evidence>
<dbReference type="Proteomes" id="UP000501926">
    <property type="component" value="Chromosome"/>
</dbReference>
<sequence>MLTIIRYYLRDLININKLTFKQIQNIIIQLKNRYVFGVLTIVWKMHCFRINKGLLKI</sequence>
<evidence type="ECO:0000313" key="3">
    <source>
        <dbReference type="Proteomes" id="UP000501926"/>
    </source>
</evidence>
<name>Q1PYC7_KUEST</name>
<accession>Q1PYC7</accession>
<reference evidence="2 3" key="3">
    <citation type="submission" date="2020-02" db="EMBL/GenBank/DDBJ databases">
        <title>Newly sequenced genome of strain CSTR1 showed variability in Candidatus Kuenenia stuttgartiensis genomes.</title>
        <authorList>
            <person name="Ding C."/>
            <person name="Adrian L."/>
        </authorList>
    </citation>
    <scope>NUCLEOTIDE SEQUENCE [LARGE SCALE GENOMIC DNA]</scope>
    <source>
        <strain evidence="2 3">CSTR1</strain>
    </source>
</reference>
<dbReference type="EMBL" id="CP049055">
    <property type="protein sequence ID" value="QII10563.1"/>
    <property type="molecule type" value="Genomic_DNA"/>
</dbReference>